<comment type="subcellular location">
    <subcellularLocation>
        <location evidence="1">Cell membrane</location>
        <topology evidence="1">Multi-pass membrane protein</topology>
    </subcellularLocation>
</comment>
<sequence length="55" mass="6470">MENELTFEDILKIFKKRSWWFLLTVVVTVAITLIYLFNATPIYEANTTLKIDSSK</sequence>
<feature type="transmembrane region" description="Helical" evidence="6">
    <location>
        <begin position="19"/>
        <end position="37"/>
    </location>
</feature>
<feature type="domain" description="Polysaccharide chain length determinant N-terminal" evidence="7">
    <location>
        <begin position="3"/>
        <end position="54"/>
    </location>
</feature>
<dbReference type="Proteomes" id="UP000236199">
    <property type="component" value="Unassembled WGS sequence"/>
</dbReference>
<keyword evidence="2" id="KW-1003">Cell membrane</keyword>
<proteinExistence type="predicted"/>
<name>A0A2K1PI79_9BACT</name>
<evidence type="ECO:0000313" key="8">
    <source>
        <dbReference type="EMBL" id="PNS02494.1"/>
    </source>
</evidence>
<dbReference type="InterPro" id="IPR003856">
    <property type="entry name" value="LPS_length_determ_N"/>
</dbReference>
<dbReference type="InterPro" id="IPR050445">
    <property type="entry name" value="Bact_polysacc_biosynth/exp"/>
</dbReference>
<dbReference type="Pfam" id="PF02706">
    <property type="entry name" value="Wzz"/>
    <property type="match status" value="1"/>
</dbReference>
<keyword evidence="3 6" id="KW-0812">Transmembrane</keyword>
<accession>A0A2K1PI79</accession>
<keyword evidence="5 6" id="KW-0472">Membrane</keyword>
<protein>
    <recommendedName>
        <fullName evidence="7">Polysaccharide chain length determinant N-terminal domain-containing protein</fullName>
    </recommendedName>
</protein>
<evidence type="ECO:0000256" key="6">
    <source>
        <dbReference type="SAM" id="Phobius"/>
    </source>
</evidence>
<dbReference type="AlphaFoldDB" id="A0A2K1PI79"/>
<evidence type="ECO:0000256" key="2">
    <source>
        <dbReference type="ARBA" id="ARBA00022475"/>
    </source>
</evidence>
<dbReference type="GO" id="GO:0004713">
    <property type="term" value="F:protein tyrosine kinase activity"/>
    <property type="evidence" value="ECO:0007669"/>
    <property type="project" value="TreeGrafter"/>
</dbReference>
<dbReference type="GO" id="GO:0005886">
    <property type="term" value="C:plasma membrane"/>
    <property type="evidence" value="ECO:0007669"/>
    <property type="project" value="UniProtKB-SubCell"/>
</dbReference>
<evidence type="ECO:0000256" key="5">
    <source>
        <dbReference type="ARBA" id="ARBA00023136"/>
    </source>
</evidence>
<gene>
    <name evidence="8" type="ORF">X928_00465</name>
</gene>
<evidence type="ECO:0000259" key="7">
    <source>
        <dbReference type="Pfam" id="PF02706"/>
    </source>
</evidence>
<keyword evidence="9" id="KW-1185">Reference proteome</keyword>
<dbReference type="PANTHER" id="PTHR32309">
    <property type="entry name" value="TYROSINE-PROTEIN KINASE"/>
    <property type="match status" value="1"/>
</dbReference>
<organism evidence="8 9">
    <name type="scientific">Petrotoga miotherma DSM 10691</name>
    <dbReference type="NCBI Taxonomy" id="1434326"/>
    <lineage>
        <taxon>Bacteria</taxon>
        <taxon>Thermotogati</taxon>
        <taxon>Thermotogota</taxon>
        <taxon>Thermotogae</taxon>
        <taxon>Petrotogales</taxon>
        <taxon>Petrotogaceae</taxon>
        <taxon>Petrotoga</taxon>
    </lineage>
</organism>
<reference evidence="8 9" key="1">
    <citation type="submission" date="2013-12" db="EMBL/GenBank/DDBJ databases">
        <title>Comparative genomics of Petrotoga isolates.</title>
        <authorList>
            <person name="Nesbo C.L."/>
            <person name="Charchuk R."/>
            <person name="Chow K."/>
        </authorList>
    </citation>
    <scope>NUCLEOTIDE SEQUENCE [LARGE SCALE GENOMIC DNA]</scope>
    <source>
        <strain evidence="8 9">DSM 10691</strain>
    </source>
</reference>
<evidence type="ECO:0000256" key="1">
    <source>
        <dbReference type="ARBA" id="ARBA00004651"/>
    </source>
</evidence>
<dbReference type="EMBL" id="AZRM01000004">
    <property type="protein sequence ID" value="PNS02494.1"/>
    <property type="molecule type" value="Genomic_DNA"/>
</dbReference>
<evidence type="ECO:0000313" key="9">
    <source>
        <dbReference type="Proteomes" id="UP000236199"/>
    </source>
</evidence>
<dbReference type="RefSeq" id="WP_245857136.1">
    <property type="nucleotide sequence ID" value="NZ_AZRM01000004.1"/>
</dbReference>
<keyword evidence="4 6" id="KW-1133">Transmembrane helix</keyword>
<comment type="caution">
    <text evidence="8">The sequence shown here is derived from an EMBL/GenBank/DDBJ whole genome shotgun (WGS) entry which is preliminary data.</text>
</comment>
<evidence type="ECO:0000256" key="4">
    <source>
        <dbReference type="ARBA" id="ARBA00022989"/>
    </source>
</evidence>
<evidence type="ECO:0000256" key="3">
    <source>
        <dbReference type="ARBA" id="ARBA00022692"/>
    </source>
</evidence>
<dbReference type="PANTHER" id="PTHR32309:SF13">
    <property type="entry name" value="FERRIC ENTEROBACTIN TRANSPORT PROTEIN FEPE"/>
    <property type="match status" value="1"/>
</dbReference>